<proteinExistence type="predicted"/>
<evidence type="ECO:0000259" key="2">
    <source>
        <dbReference type="Pfam" id="PF20684"/>
    </source>
</evidence>
<name>A0A0A1T9B0_9HYPO</name>
<dbReference type="AlphaFoldDB" id="A0A0A1T9B0"/>
<evidence type="ECO:0000256" key="1">
    <source>
        <dbReference type="SAM" id="Phobius"/>
    </source>
</evidence>
<dbReference type="OrthoDB" id="3918601at2759"/>
<keyword evidence="1" id="KW-1133">Transmembrane helix</keyword>
<feature type="transmembrane region" description="Helical" evidence="1">
    <location>
        <begin position="53"/>
        <end position="75"/>
    </location>
</feature>
<evidence type="ECO:0000313" key="3">
    <source>
        <dbReference type="EMBL" id="CEJ82755.1"/>
    </source>
</evidence>
<reference evidence="3 4" key="1">
    <citation type="journal article" date="2015" name="Genome Announc.">
        <title>Draft Genome Sequence and Gene Annotation of the Entomopathogenic Fungus Verticillium hemipterigenum.</title>
        <authorList>
            <person name="Horn F."/>
            <person name="Habel A."/>
            <person name="Scharf D.H."/>
            <person name="Dworschak J."/>
            <person name="Brakhage A.A."/>
            <person name="Guthke R."/>
            <person name="Hertweck C."/>
            <person name="Linde J."/>
        </authorList>
    </citation>
    <scope>NUCLEOTIDE SEQUENCE [LARGE SCALE GENOMIC DNA]</scope>
</reference>
<accession>A0A0A1T9B0</accession>
<feature type="transmembrane region" description="Helical" evidence="1">
    <location>
        <begin position="95"/>
        <end position="115"/>
    </location>
</feature>
<gene>
    <name evidence="3" type="ORF">VHEMI02803</name>
</gene>
<feature type="transmembrane region" description="Helical" evidence="1">
    <location>
        <begin position="136"/>
        <end position="159"/>
    </location>
</feature>
<keyword evidence="1" id="KW-0812">Transmembrane</keyword>
<feature type="transmembrane region" description="Helical" evidence="1">
    <location>
        <begin position="20"/>
        <end position="41"/>
    </location>
</feature>
<sequence>MAATEPAFAAVTSTDRRGLLWIASILSLVFVLFTLSARLYVRKHMLGRDDFATFAAVVAAVGQHITIFIGLSLGLGTSQPEIQRGHEAMILRTVVAAEILFLCTLYMAKFAVLLATERLLSVAMVTVRKICIILRILLVFCALVSFLTVTLGCTIGSVTINDGGDKCDGHIWRWVLVSVLDFLTEFMLLALFCSIVWSLQMRMKLKITLFCLQGLRFLCPGFTAVYTASLWHILTTRTPSVWIVNSLVWQQSGICYSLISVIVIALIPFLKSFHTGMGINVRHLASTSGSRTLSRGGEAMFHPSNSQIKPSHLVSAAKSDKRSVMRSANEAAACDEDVECGNRERWSWCSQYRVSSTSKVEADLGEGSVSGEMVIQKTVDWSVLHEDSTIYSEKSSKSDKD</sequence>
<dbReference type="HOGENOM" id="CLU_036632_1_0_1"/>
<dbReference type="EMBL" id="CDHN01000001">
    <property type="protein sequence ID" value="CEJ82755.1"/>
    <property type="molecule type" value="Genomic_DNA"/>
</dbReference>
<dbReference type="InterPro" id="IPR049326">
    <property type="entry name" value="Rhodopsin_dom_fungi"/>
</dbReference>
<feature type="domain" description="Rhodopsin" evidence="2">
    <location>
        <begin position="37"/>
        <end position="270"/>
    </location>
</feature>
<protein>
    <recommendedName>
        <fullName evidence="2">Rhodopsin domain-containing protein</fullName>
    </recommendedName>
</protein>
<feature type="transmembrane region" description="Helical" evidence="1">
    <location>
        <begin position="248"/>
        <end position="270"/>
    </location>
</feature>
<keyword evidence="1" id="KW-0472">Membrane</keyword>
<feature type="transmembrane region" description="Helical" evidence="1">
    <location>
        <begin position="209"/>
        <end position="228"/>
    </location>
</feature>
<organism evidence="3 4">
    <name type="scientific">[Torrubiella] hemipterigena</name>
    <dbReference type="NCBI Taxonomy" id="1531966"/>
    <lineage>
        <taxon>Eukaryota</taxon>
        <taxon>Fungi</taxon>
        <taxon>Dikarya</taxon>
        <taxon>Ascomycota</taxon>
        <taxon>Pezizomycotina</taxon>
        <taxon>Sordariomycetes</taxon>
        <taxon>Hypocreomycetidae</taxon>
        <taxon>Hypocreales</taxon>
        <taxon>Clavicipitaceae</taxon>
        <taxon>Clavicipitaceae incertae sedis</taxon>
        <taxon>'Torrubiella' clade</taxon>
    </lineage>
</organism>
<dbReference type="Proteomes" id="UP000039046">
    <property type="component" value="Unassembled WGS sequence"/>
</dbReference>
<keyword evidence="4" id="KW-1185">Reference proteome</keyword>
<dbReference type="PANTHER" id="PTHR39614:SF2">
    <property type="entry name" value="INTEGRAL MEMBRANE PROTEIN"/>
    <property type="match status" value="1"/>
</dbReference>
<dbReference type="Pfam" id="PF20684">
    <property type="entry name" value="Fung_rhodopsin"/>
    <property type="match status" value="1"/>
</dbReference>
<dbReference type="PANTHER" id="PTHR39614">
    <property type="entry name" value="INTEGRAL MEMBRANE PROTEIN"/>
    <property type="match status" value="1"/>
</dbReference>
<feature type="transmembrane region" description="Helical" evidence="1">
    <location>
        <begin position="171"/>
        <end position="197"/>
    </location>
</feature>
<evidence type="ECO:0000313" key="4">
    <source>
        <dbReference type="Proteomes" id="UP000039046"/>
    </source>
</evidence>